<dbReference type="InterPro" id="IPR001584">
    <property type="entry name" value="Integrase_cat-core"/>
</dbReference>
<dbReference type="SUPFAM" id="SSF53098">
    <property type="entry name" value="Ribonuclease H-like"/>
    <property type="match status" value="1"/>
</dbReference>
<dbReference type="PANTHER" id="PTHR46889:SF5">
    <property type="entry name" value="INTEGRASE PROTEIN"/>
    <property type="match status" value="1"/>
</dbReference>
<organism evidence="2 3">
    <name type="scientific">Sphingobacterium multivorum</name>
    <dbReference type="NCBI Taxonomy" id="28454"/>
    <lineage>
        <taxon>Bacteria</taxon>
        <taxon>Pseudomonadati</taxon>
        <taxon>Bacteroidota</taxon>
        <taxon>Sphingobacteriia</taxon>
        <taxon>Sphingobacteriales</taxon>
        <taxon>Sphingobacteriaceae</taxon>
        <taxon>Sphingobacterium</taxon>
    </lineage>
</organism>
<dbReference type="Proteomes" id="UP000432350">
    <property type="component" value="Unassembled WGS sequence"/>
</dbReference>
<dbReference type="Pfam" id="PF00665">
    <property type="entry name" value="rve"/>
    <property type="match status" value="1"/>
</dbReference>
<dbReference type="EMBL" id="CABWMV010000028">
    <property type="protein sequence ID" value="VXD08529.1"/>
    <property type="molecule type" value="Genomic_DNA"/>
</dbReference>
<dbReference type="InterPro" id="IPR025948">
    <property type="entry name" value="HTH-like_dom"/>
</dbReference>
<evidence type="ECO:0000259" key="1">
    <source>
        <dbReference type="PROSITE" id="PS50994"/>
    </source>
</evidence>
<dbReference type="NCBIfam" id="NF033516">
    <property type="entry name" value="transpos_IS3"/>
    <property type="match status" value="1"/>
</dbReference>
<feature type="domain" description="Integrase catalytic" evidence="1">
    <location>
        <begin position="108"/>
        <end position="279"/>
    </location>
</feature>
<name>A0A654DRG7_SPHMU</name>
<dbReference type="InterPro" id="IPR036397">
    <property type="entry name" value="RNaseH_sf"/>
</dbReference>
<dbReference type="AlphaFoldDB" id="A0A654DRG7"/>
<dbReference type="Pfam" id="PF13276">
    <property type="entry name" value="HTH_21"/>
    <property type="match status" value="1"/>
</dbReference>
<reference evidence="2 3" key="1">
    <citation type="submission" date="2019-10" db="EMBL/GenBank/DDBJ databases">
        <authorList>
            <person name="Karimi E."/>
        </authorList>
    </citation>
    <scope>NUCLEOTIDE SEQUENCE [LARGE SCALE GENOMIC DNA]</scope>
    <source>
        <strain evidence="2">Sphingobacterium sp. 8BC</strain>
    </source>
</reference>
<dbReference type="GO" id="GO:0015074">
    <property type="term" value="P:DNA integration"/>
    <property type="evidence" value="ECO:0007669"/>
    <property type="project" value="InterPro"/>
</dbReference>
<dbReference type="PROSITE" id="PS50994">
    <property type="entry name" value="INTEGRASE"/>
    <property type="match status" value="1"/>
</dbReference>
<proteinExistence type="predicted"/>
<dbReference type="Gene3D" id="3.30.420.10">
    <property type="entry name" value="Ribonuclease H-like superfamily/Ribonuclease H"/>
    <property type="match status" value="1"/>
</dbReference>
<dbReference type="InterPro" id="IPR012337">
    <property type="entry name" value="RNaseH-like_sf"/>
</dbReference>
<gene>
    <name evidence="2" type="ORF">SPHINGO8BC_90609</name>
</gene>
<evidence type="ECO:0000313" key="3">
    <source>
        <dbReference type="Proteomes" id="UP000432350"/>
    </source>
</evidence>
<protein>
    <submittedName>
        <fullName evidence="2">Integrase core domain</fullName>
    </submittedName>
</protein>
<dbReference type="InterPro" id="IPR048020">
    <property type="entry name" value="Transpos_IS3"/>
</dbReference>
<sequence length="281" mass="33201">MSTEDKRKLICPSHHHLSIHKQCKIIELPHSSYYFKSKGVSTLKQQLMNAIDRKFLDCPFYGVKRMTVHLCKDLGYFVGEKRIRRLYKLMNLRTIYPKKNLSRSNKADYKFPYLLRNLKIERINQVWQADITYIPMFRGFMYMFAIIDVYSRKIMGWGVSNTMNAEWCRDIMLETIEKHGKPDIFNTDQGSQFTSSIFVRALQDAEVQISMDGKGRAIDNIYIERFWGSLKREKIYLNPPNAGMDLYQKVNAYVTFYNTIRRHDSLDDETPDTVYYAKKAS</sequence>
<dbReference type="InterPro" id="IPR050900">
    <property type="entry name" value="Transposase_IS3/IS150/IS904"/>
</dbReference>
<accession>A0A654DRG7</accession>
<dbReference type="GO" id="GO:0003676">
    <property type="term" value="F:nucleic acid binding"/>
    <property type="evidence" value="ECO:0007669"/>
    <property type="project" value="InterPro"/>
</dbReference>
<dbReference type="PANTHER" id="PTHR46889">
    <property type="entry name" value="TRANSPOSASE INSF FOR INSERTION SEQUENCE IS3B-RELATED"/>
    <property type="match status" value="1"/>
</dbReference>
<evidence type="ECO:0000313" key="2">
    <source>
        <dbReference type="EMBL" id="VXD08529.1"/>
    </source>
</evidence>